<dbReference type="Gene3D" id="3.40.50.150">
    <property type="entry name" value="Vaccinia Virus protein VP39"/>
    <property type="match status" value="1"/>
</dbReference>
<feature type="binding site" evidence="3 4">
    <location>
        <position position="38"/>
    </location>
    <ligand>
        <name>S-adenosyl-L-methionine</name>
        <dbReference type="ChEBI" id="CHEBI:59789"/>
    </ligand>
</feature>
<dbReference type="GO" id="GO:0002098">
    <property type="term" value="P:tRNA wobble uridine modification"/>
    <property type="evidence" value="ECO:0007669"/>
    <property type="project" value="InterPro"/>
</dbReference>
<dbReference type="PANTHER" id="PTHR43861">
    <property type="entry name" value="TRANS-ACONITATE 2-METHYLTRANSFERASE-RELATED"/>
    <property type="match status" value="1"/>
</dbReference>
<dbReference type="EMBL" id="JAEPCM010000358">
    <property type="protein sequence ID" value="MCG7946810.1"/>
    <property type="molecule type" value="Genomic_DNA"/>
</dbReference>
<feature type="domain" description="Methyltransferase" evidence="5">
    <location>
        <begin position="61"/>
        <end position="157"/>
    </location>
</feature>
<dbReference type="PIRSF" id="PIRSF006325">
    <property type="entry name" value="MeTrfase_bac"/>
    <property type="match status" value="1"/>
</dbReference>
<dbReference type="AlphaFoldDB" id="A0A9E4KBR8"/>
<dbReference type="GO" id="GO:1904047">
    <property type="term" value="F:S-adenosyl-L-methionine binding"/>
    <property type="evidence" value="ECO:0007669"/>
    <property type="project" value="UniProtKB-UniRule"/>
</dbReference>
<dbReference type="EC" id="2.1.3.-" evidence="3"/>
<comment type="similarity">
    <text evidence="3">Belongs to the class I-like SAM-binding methyltransferase superfamily. Cx-SAM synthase family.</text>
</comment>
<reference evidence="6" key="1">
    <citation type="journal article" date="2021" name="Proc. Natl. Acad. Sci. U.S.A.">
        <title>Global biogeography of chemosynthetic symbionts reveals both localized and globally distributed symbiont groups. .</title>
        <authorList>
            <person name="Osvatic J.T."/>
            <person name="Wilkins L.G.E."/>
            <person name="Leibrecht L."/>
            <person name="Leray M."/>
            <person name="Zauner S."/>
            <person name="Polzin J."/>
            <person name="Camacho Y."/>
            <person name="Gros O."/>
            <person name="van Gils J.A."/>
            <person name="Eisen J.A."/>
            <person name="Petersen J.M."/>
            <person name="Yuen B."/>
        </authorList>
    </citation>
    <scope>NUCLEOTIDE SEQUENCE</scope>
    <source>
        <strain evidence="6">MAGclacostrist064TRANS</strain>
    </source>
</reference>
<keyword evidence="1 3" id="KW-0808">Transferase</keyword>
<dbReference type="InterPro" id="IPR005271">
    <property type="entry name" value="CmoA"/>
</dbReference>
<name>A0A9E4KBR8_9GAMM</name>
<feature type="binding site" evidence="3 4">
    <location>
        <position position="131"/>
    </location>
    <ligand>
        <name>S-adenosyl-L-methionine</name>
        <dbReference type="ChEBI" id="CHEBI:59789"/>
    </ligand>
</feature>
<dbReference type="HAMAP" id="MF_01589">
    <property type="entry name" value="Cx_SAM_synthase"/>
    <property type="match status" value="1"/>
</dbReference>
<dbReference type="Pfam" id="PF13649">
    <property type="entry name" value="Methyltransf_25"/>
    <property type="match status" value="1"/>
</dbReference>
<proteinExistence type="inferred from homology"/>
<evidence type="ECO:0000256" key="1">
    <source>
        <dbReference type="ARBA" id="ARBA00022679"/>
    </source>
</evidence>
<sequence>MKKDELYADPQQMVPDFVFDERVAKVFPDMINRSVPGYATIINMIGTLASRRVTRGSNSYDLGCSLGAASMAVRSSMPHQDYGLIAVDNSLPMLQQAEKLLQQDQADSPIQLVCSDVRNVVIERASMIILNFTLQFIPAEDRLDFLTQLYDGMQDNGLLVLSEKIALSNEASQNLFTEMHHSFKKAQGYSDLEISQKRSALENVLVPETLERHKQRLQKIGFSTVEVWFQCFNFVSLLAIK</sequence>
<keyword evidence="2 3" id="KW-0949">S-adenosyl-L-methionine</keyword>
<dbReference type="CDD" id="cd02440">
    <property type="entry name" value="AdoMet_MTases"/>
    <property type="match status" value="1"/>
</dbReference>
<comment type="catalytic activity">
    <reaction evidence="3">
        <text>prephenate + S-adenosyl-L-methionine = carboxy-S-adenosyl-L-methionine + 3-phenylpyruvate + H2O</text>
        <dbReference type="Rhea" id="RHEA:51692"/>
        <dbReference type="ChEBI" id="CHEBI:15377"/>
        <dbReference type="ChEBI" id="CHEBI:18005"/>
        <dbReference type="ChEBI" id="CHEBI:29934"/>
        <dbReference type="ChEBI" id="CHEBI:59789"/>
        <dbReference type="ChEBI" id="CHEBI:134278"/>
    </reaction>
</comment>
<evidence type="ECO:0000313" key="6">
    <source>
        <dbReference type="EMBL" id="MCG7946810.1"/>
    </source>
</evidence>
<evidence type="ECO:0000256" key="4">
    <source>
        <dbReference type="PIRSR" id="PIRSR006325-1"/>
    </source>
</evidence>
<evidence type="ECO:0000259" key="5">
    <source>
        <dbReference type="Pfam" id="PF13649"/>
    </source>
</evidence>
<accession>A0A9E4KBR8</accession>
<feature type="binding site" evidence="3">
    <location>
        <begin position="116"/>
        <end position="117"/>
    </location>
    <ligand>
        <name>S-adenosyl-L-methionine</name>
        <dbReference type="ChEBI" id="CHEBI:59789"/>
    </ligand>
</feature>
<comment type="subunit">
    <text evidence="3">Homodimer.</text>
</comment>
<feature type="binding site" evidence="3 4">
    <location>
        <begin position="88"/>
        <end position="89"/>
    </location>
    <ligand>
        <name>S-adenosyl-L-methionine</name>
        <dbReference type="ChEBI" id="CHEBI:59789"/>
    </ligand>
</feature>
<feature type="binding site" evidence="3">
    <location>
        <position position="198"/>
    </location>
    <ligand>
        <name>S-adenosyl-L-methionine</name>
        <dbReference type="ChEBI" id="CHEBI:59789"/>
    </ligand>
</feature>
<gene>
    <name evidence="3 6" type="primary">cmoA</name>
    <name evidence="6" type="ORF">JAZ07_10750</name>
</gene>
<organism evidence="6 7">
    <name type="scientific">Candidatus Thiodiazotropha taylori</name>
    <dbReference type="NCBI Taxonomy" id="2792791"/>
    <lineage>
        <taxon>Bacteria</taxon>
        <taxon>Pseudomonadati</taxon>
        <taxon>Pseudomonadota</taxon>
        <taxon>Gammaproteobacteria</taxon>
        <taxon>Chromatiales</taxon>
        <taxon>Sedimenticolaceae</taxon>
        <taxon>Candidatus Thiodiazotropha</taxon>
    </lineage>
</organism>
<feature type="binding site" evidence="3 4">
    <location>
        <begin position="63"/>
        <end position="65"/>
    </location>
    <ligand>
        <name>S-adenosyl-L-methionine</name>
        <dbReference type="ChEBI" id="CHEBI:59789"/>
    </ligand>
</feature>
<dbReference type="GO" id="GO:0016743">
    <property type="term" value="F:carboxyl- or carbamoyltransferase activity"/>
    <property type="evidence" value="ECO:0007669"/>
    <property type="project" value="UniProtKB-UniRule"/>
</dbReference>
<dbReference type="InterPro" id="IPR041698">
    <property type="entry name" value="Methyltransf_25"/>
</dbReference>
<dbReference type="PANTHER" id="PTHR43861:SF2">
    <property type="entry name" value="CARBOXY-S-ADENOSYL-L-METHIONINE SYNTHASE"/>
    <property type="match status" value="1"/>
</dbReference>
<dbReference type="Proteomes" id="UP000886667">
    <property type="component" value="Unassembled WGS sequence"/>
</dbReference>
<evidence type="ECO:0000256" key="3">
    <source>
        <dbReference type="HAMAP-Rule" id="MF_01589"/>
    </source>
</evidence>
<evidence type="ECO:0000256" key="2">
    <source>
        <dbReference type="ARBA" id="ARBA00022691"/>
    </source>
</evidence>
<dbReference type="NCBIfam" id="TIGR00740">
    <property type="entry name" value="carboxy-S-adenosyl-L-methionine synthase CmoA"/>
    <property type="match status" value="1"/>
</dbReference>
<comment type="caution">
    <text evidence="6">The sequence shown here is derived from an EMBL/GenBank/DDBJ whole genome shotgun (WGS) entry which is preliminary data.</text>
</comment>
<protein>
    <recommendedName>
        <fullName evidence="3">Carboxy-S-adenosyl-L-methionine synthase</fullName>
        <shortName evidence="3">Cx-SAM synthase</shortName>
        <ecNumber evidence="3">2.1.3.-</ecNumber>
    </recommendedName>
</protein>
<evidence type="ECO:0000313" key="7">
    <source>
        <dbReference type="Proteomes" id="UP000886667"/>
    </source>
</evidence>
<comment type="function">
    <text evidence="3">Catalyzes the conversion of S-adenosyl-L-methionine (SAM) to carboxy-S-adenosyl-L-methionine (Cx-SAM).</text>
</comment>
<dbReference type="SUPFAM" id="SSF53335">
    <property type="entry name" value="S-adenosyl-L-methionine-dependent methyltransferases"/>
    <property type="match status" value="1"/>
</dbReference>
<dbReference type="InterPro" id="IPR029063">
    <property type="entry name" value="SAM-dependent_MTases_sf"/>
</dbReference>